<dbReference type="SUPFAM" id="SSF54928">
    <property type="entry name" value="RNA-binding domain, RBD"/>
    <property type="match status" value="1"/>
</dbReference>
<dbReference type="AlphaFoldDB" id="A0A0R3PR04"/>
<dbReference type="Pfam" id="PF00076">
    <property type="entry name" value="RRM_1"/>
    <property type="match status" value="1"/>
</dbReference>
<evidence type="ECO:0000256" key="1">
    <source>
        <dbReference type="ARBA" id="ARBA00022884"/>
    </source>
</evidence>
<accession>A0A0R3PR04</accession>
<evidence type="ECO:0000256" key="2">
    <source>
        <dbReference type="PROSITE-ProRule" id="PRU00176"/>
    </source>
</evidence>
<dbReference type="GO" id="GO:0005634">
    <property type="term" value="C:nucleus"/>
    <property type="evidence" value="ECO:0007669"/>
    <property type="project" value="TreeGrafter"/>
</dbReference>
<dbReference type="PROSITE" id="PS50102">
    <property type="entry name" value="RRM"/>
    <property type="match status" value="1"/>
</dbReference>
<dbReference type="InterPro" id="IPR050502">
    <property type="entry name" value="Euk_RNA-bind_prot"/>
</dbReference>
<dbReference type="OMA" id="QMNTSAQ"/>
<organism evidence="4">
    <name type="scientific">Angiostrongylus costaricensis</name>
    <name type="common">Nematode worm</name>
    <dbReference type="NCBI Taxonomy" id="334426"/>
    <lineage>
        <taxon>Eukaryota</taxon>
        <taxon>Metazoa</taxon>
        <taxon>Ecdysozoa</taxon>
        <taxon>Nematoda</taxon>
        <taxon>Chromadorea</taxon>
        <taxon>Rhabditida</taxon>
        <taxon>Rhabditina</taxon>
        <taxon>Rhabditomorpha</taxon>
        <taxon>Strongyloidea</taxon>
        <taxon>Metastrongylidae</taxon>
        <taxon>Angiostrongylus</taxon>
    </lineage>
</organism>
<evidence type="ECO:0000313" key="4">
    <source>
        <dbReference type="WBParaSite" id="ACOC_0000785901-mRNA-1"/>
    </source>
</evidence>
<dbReference type="GO" id="GO:0003729">
    <property type="term" value="F:mRNA binding"/>
    <property type="evidence" value="ECO:0007669"/>
    <property type="project" value="TreeGrafter"/>
</dbReference>
<dbReference type="PANTHER" id="PTHR48025">
    <property type="entry name" value="OS02G0815200 PROTEIN"/>
    <property type="match status" value="1"/>
</dbReference>
<dbReference type="WBParaSite" id="ACOC_0000785901-mRNA-1">
    <property type="protein sequence ID" value="ACOC_0000785901-mRNA-1"/>
    <property type="gene ID" value="ACOC_0000785901"/>
</dbReference>
<reference evidence="4" key="1">
    <citation type="submission" date="2017-02" db="UniProtKB">
        <authorList>
            <consortium name="WormBaseParasite"/>
        </authorList>
    </citation>
    <scope>IDENTIFICATION</scope>
</reference>
<sequence length="171" mass="17860">LIVLGVQVVAAKAASPAGTALSTAGTAGFPAQLGGATTATSMDPYQHVMQQYTLSALANQMNTSAQVTVQGTGNGDVKGPEGSNLFIYHLPQDFGDSDLQTTFSPFGTVLSAKVFIDKVTNLSKCFGFVSYDNAVSAQNAIAAMNGFQIGSKRLKVQLKNERSHPYPKAVV</sequence>
<feature type="domain" description="RRM" evidence="3">
    <location>
        <begin position="83"/>
        <end position="161"/>
    </location>
</feature>
<dbReference type="SMART" id="SM00360">
    <property type="entry name" value="RRM"/>
    <property type="match status" value="1"/>
</dbReference>
<dbReference type="InterPro" id="IPR012677">
    <property type="entry name" value="Nucleotide-bd_a/b_plait_sf"/>
</dbReference>
<dbReference type="InterPro" id="IPR035979">
    <property type="entry name" value="RBD_domain_sf"/>
</dbReference>
<keyword evidence="1 2" id="KW-0694">RNA-binding</keyword>
<evidence type="ECO:0000259" key="3">
    <source>
        <dbReference type="PROSITE" id="PS50102"/>
    </source>
</evidence>
<name>A0A0R3PR04_ANGCS</name>
<protein>
    <submittedName>
        <fullName evidence="4">RRM domain-containing protein</fullName>
    </submittedName>
</protein>
<dbReference type="InterPro" id="IPR000504">
    <property type="entry name" value="RRM_dom"/>
</dbReference>
<dbReference type="FunFam" id="3.30.70.330:FF:000569">
    <property type="entry name" value="ELAV-Type RNA binding-protein family"/>
    <property type="match status" value="1"/>
</dbReference>
<dbReference type="PANTHER" id="PTHR48025:SF1">
    <property type="entry name" value="RRM DOMAIN-CONTAINING PROTEIN"/>
    <property type="match status" value="1"/>
</dbReference>
<proteinExistence type="predicted"/>
<dbReference type="Gene3D" id="3.30.70.330">
    <property type="match status" value="1"/>
</dbReference>